<gene>
    <name evidence="9" type="primary">EOGT</name>
    <name evidence="9" type="ORF">LOC62_05G007160</name>
</gene>
<dbReference type="InterPro" id="IPR049625">
    <property type="entry name" value="Glyco_transf_61_cat"/>
</dbReference>
<keyword evidence="7" id="KW-0325">Glycoprotein</keyword>
<evidence type="ECO:0000256" key="2">
    <source>
        <dbReference type="ARBA" id="ARBA00022676"/>
    </source>
</evidence>
<evidence type="ECO:0000256" key="5">
    <source>
        <dbReference type="ARBA" id="ARBA00022989"/>
    </source>
</evidence>
<keyword evidence="6" id="KW-0472">Membrane</keyword>
<evidence type="ECO:0000256" key="3">
    <source>
        <dbReference type="ARBA" id="ARBA00022679"/>
    </source>
</evidence>
<dbReference type="PANTHER" id="PTHR20961:SF38">
    <property type="entry name" value="PROTEIN O-LINKED-MANNOSE BETA-1,4-N-ACETYLGLUCOSAMINYLTRANSFERASE 2"/>
    <property type="match status" value="1"/>
</dbReference>
<evidence type="ECO:0000256" key="7">
    <source>
        <dbReference type="ARBA" id="ARBA00023180"/>
    </source>
</evidence>
<proteinExistence type="predicted"/>
<dbReference type="GO" id="GO:0035269">
    <property type="term" value="P:protein O-linked glycosylation via mannose"/>
    <property type="evidence" value="ECO:0007669"/>
    <property type="project" value="TreeGrafter"/>
</dbReference>
<dbReference type="Pfam" id="PF04577">
    <property type="entry name" value="Glyco_transf_61"/>
    <property type="match status" value="1"/>
</dbReference>
<evidence type="ECO:0000313" key="9">
    <source>
        <dbReference type="EMBL" id="WOO83640.1"/>
    </source>
</evidence>
<evidence type="ECO:0000256" key="6">
    <source>
        <dbReference type="ARBA" id="ARBA00023136"/>
    </source>
</evidence>
<evidence type="ECO:0000256" key="4">
    <source>
        <dbReference type="ARBA" id="ARBA00022692"/>
    </source>
</evidence>
<dbReference type="Proteomes" id="UP000827549">
    <property type="component" value="Chromosome 5"/>
</dbReference>
<sequence>MLSNLAIAGKRVPRVAIAVALLLFCIIALAHNGKKRVATWASILLPSGPDADYTHGCVDTAGRRTRVLGGTPGFYYFENVWYREKVFYMFGDDLPAQDAIMSGHTTLKVEKEAPKHLIPDVCLRKSTLWLNEGASDGWNGLWHYYHFAAENILAGFASLATTHWDTPVMPKQLVIPFYGDRGSWHDKWGMNEMVVDAVFREDVIEPPQWERLEKKGDGWVYFDRIAIIDRWAAHRKTPAADQWNKMAIGILGEKLQPHWFTAARNRLLDYFHIPPADKKRHRLAYINRQGTDRKLPDETHAELLKSVHALSEKYNVEIADLVLEDMTKEEQIKAIANSTILLGIHGNGLTHEMWLRETATVIELFPPDTFLRDYETIATALGHRYIAVRNDTVITPEQWNAHPGEQHPEHTHDGMKVELSVPFLTGIIRGIVA</sequence>
<keyword evidence="3 9" id="KW-0808">Transferase</keyword>
<dbReference type="InterPro" id="IPR007657">
    <property type="entry name" value="Glycosyltransferase_61"/>
</dbReference>
<dbReference type="PANTHER" id="PTHR20961">
    <property type="entry name" value="GLYCOSYLTRANSFERASE"/>
    <property type="match status" value="1"/>
</dbReference>
<protein>
    <submittedName>
        <fullName evidence="9">EGF domain-specific O-linked N-acetylglucosamine transferase</fullName>
    </submittedName>
</protein>
<dbReference type="GO" id="GO:0097363">
    <property type="term" value="F:protein O-acetylglucosaminyltransferase activity"/>
    <property type="evidence" value="ECO:0007669"/>
    <property type="project" value="TreeGrafter"/>
</dbReference>
<organism evidence="9 10">
    <name type="scientific">Vanrija pseudolonga</name>
    <dbReference type="NCBI Taxonomy" id="143232"/>
    <lineage>
        <taxon>Eukaryota</taxon>
        <taxon>Fungi</taxon>
        <taxon>Dikarya</taxon>
        <taxon>Basidiomycota</taxon>
        <taxon>Agaricomycotina</taxon>
        <taxon>Tremellomycetes</taxon>
        <taxon>Trichosporonales</taxon>
        <taxon>Trichosporonaceae</taxon>
        <taxon>Vanrija</taxon>
    </lineage>
</organism>
<reference evidence="9" key="1">
    <citation type="submission" date="2023-10" db="EMBL/GenBank/DDBJ databases">
        <authorList>
            <person name="Noh H."/>
        </authorList>
    </citation>
    <scope>NUCLEOTIDE SEQUENCE</scope>
    <source>
        <strain evidence="9">DUCC4014</strain>
    </source>
</reference>
<dbReference type="EMBL" id="CP086718">
    <property type="protein sequence ID" value="WOO83640.1"/>
    <property type="molecule type" value="Genomic_DNA"/>
</dbReference>
<evidence type="ECO:0000313" key="10">
    <source>
        <dbReference type="Proteomes" id="UP000827549"/>
    </source>
</evidence>
<comment type="subcellular location">
    <subcellularLocation>
        <location evidence="1">Membrane</location>
        <topology evidence="1">Single-pass membrane protein</topology>
    </subcellularLocation>
</comment>
<feature type="domain" description="Glycosyltransferase 61 catalytic" evidence="8">
    <location>
        <begin position="259"/>
        <end position="362"/>
    </location>
</feature>
<dbReference type="AlphaFoldDB" id="A0AAF1BMP8"/>
<keyword evidence="10" id="KW-1185">Reference proteome</keyword>
<evidence type="ECO:0000259" key="8">
    <source>
        <dbReference type="Pfam" id="PF04577"/>
    </source>
</evidence>
<dbReference type="GeneID" id="87810334"/>
<name>A0AAF1BMP8_9TREE</name>
<keyword evidence="5" id="KW-1133">Transmembrane helix</keyword>
<evidence type="ECO:0000256" key="1">
    <source>
        <dbReference type="ARBA" id="ARBA00004167"/>
    </source>
</evidence>
<dbReference type="GO" id="GO:0005783">
    <property type="term" value="C:endoplasmic reticulum"/>
    <property type="evidence" value="ECO:0007669"/>
    <property type="project" value="TreeGrafter"/>
</dbReference>
<dbReference type="RefSeq" id="XP_062629666.1">
    <property type="nucleotide sequence ID" value="XM_062773682.1"/>
</dbReference>
<keyword evidence="2" id="KW-0328">Glycosyltransferase</keyword>
<keyword evidence="4" id="KW-0812">Transmembrane</keyword>
<accession>A0AAF1BMP8</accession>
<dbReference type="GO" id="GO:0016020">
    <property type="term" value="C:membrane"/>
    <property type="evidence" value="ECO:0007669"/>
    <property type="project" value="UniProtKB-SubCell"/>
</dbReference>